<evidence type="ECO:0000313" key="3">
    <source>
        <dbReference type="Proteomes" id="UP000001067"/>
    </source>
</evidence>
<keyword evidence="3" id="KW-1185">Reference proteome</keyword>
<dbReference type="EMBL" id="GL533345">
    <property type="protein sequence ID" value="EFQ94401.1"/>
    <property type="molecule type" value="Genomic_DNA"/>
</dbReference>
<evidence type="ECO:0000313" key="2">
    <source>
        <dbReference type="EMBL" id="EFQ94401.1"/>
    </source>
</evidence>
<dbReference type="HOGENOM" id="CLU_2723435_0_0_1"/>
<dbReference type="AlphaFoldDB" id="E3RIQ2"/>
<evidence type="ECO:0000256" key="1">
    <source>
        <dbReference type="SAM" id="MobiDB-lite"/>
    </source>
</evidence>
<gene>
    <name evidence="2" type="ORF">PTT_07933</name>
</gene>
<dbReference type="KEGG" id="pte:PTT_07933"/>
<name>E3RIQ2_PYRTT</name>
<reference evidence="2 3" key="1">
    <citation type="journal article" date="2010" name="Genome Biol.">
        <title>A first genome assembly of the barley fungal pathogen Pyrenophora teres f. teres.</title>
        <authorList>
            <person name="Ellwood S.R."/>
            <person name="Liu Z."/>
            <person name="Syme R.A."/>
            <person name="Lai Z."/>
            <person name="Hane J.K."/>
            <person name="Keiper F."/>
            <person name="Moffat C.S."/>
            <person name="Oliver R.P."/>
            <person name="Friesen T.L."/>
        </authorList>
    </citation>
    <scope>NUCLEOTIDE SEQUENCE [LARGE SCALE GENOMIC DNA]</scope>
    <source>
        <strain evidence="2 3">0-1</strain>
    </source>
</reference>
<dbReference type="Proteomes" id="UP000001067">
    <property type="component" value="Unassembled WGS sequence"/>
</dbReference>
<protein>
    <submittedName>
        <fullName evidence="2">Uncharacterized protein</fullName>
    </submittedName>
</protein>
<accession>E3RIQ2</accession>
<feature type="region of interest" description="Disordered" evidence="1">
    <location>
        <begin position="1"/>
        <end position="27"/>
    </location>
</feature>
<sequence>MAPITTTTTTTTTTSTTTTTTRLPPRAPLIIQQELSERTIQHSRARALALARSRDDPFSDGRTLPLRGGGDG</sequence>
<feature type="compositionally biased region" description="Low complexity" evidence="1">
    <location>
        <begin position="1"/>
        <end position="21"/>
    </location>
</feature>
<proteinExistence type="predicted"/>
<feature type="region of interest" description="Disordered" evidence="1">
    <location>
        <begin position="46"/>
        <end position="72"/>
    </location>
</feature>
<organism evidence="3">
    <name type="scientific">Pyrenophora teres f. teres (strain 0-1)</name>
    <name type="common">Barley net blotch fungus</name>
    <name type="synonym">Drechslera teres f. teres</name>
    <dbReference type="NCBI Taxonomy" id="861557"/>
    <lineage>
        <taxon>Eukaryota</taxon>
        <taxon>Fungi</taxon>
        <taxon>Dikarya</taxon>
        <taxon>Ascomycota</taxon>
        <taxon>Pezizomycotina</taxon>
        <taxon>Dothideomycetes</taxon>
        <taxon>Pleosporomycetidae</taxon>
        <taxon>Pleosporales</taxon>
        <taxon>Pleosporineae</taxon>
        <taxon>Pleosporaceae</taxon>
        <taxon>Pyrenophora</taxon>
    </lineage>
</organism>